<dbReference type="InterPro" id="IPR013083">
    <property type="entry name" value="Znf_RING/FYVE/PHD"/>
</dbReference>
<dbReference type="AlphaFoldDB" id="A0A9P7V371"/>
<protein>
    <recommendedName>
        <fullName evidence="3">RING-type domain-containing protein</fullName>
    </recommendedName>
</protein>
<dbReference type="Gene3D" id="3.30.40.10">
    <property type="entry name" value="Zinc/RING finger domain, C3HC4 (zinc finger)"/>
    <property type="match status" value="1"/>
</dbReference>
<dbReference type="PANTHER" id="PTHR23041:SF78">
    <property type="entry name" value="E3 UBIQUITIN-PROTEIN LIGASE RNF4"/>
    <property type="match status" value="1"/>
</dbReference>
<dbReference type="OrthoDB" id="6105938at2759"/>
<dbReference type="EMBL" id="CM032181">
    <property type="protein sequence ID" value="KAG7099504.1"/>
    <property type="molecule type" value="Genomic_DNA"/>
</dbReference>
<keyword evidence="1" id="KW-0479">Metal-binding</keyword>
<evidence type="ECO:0000256" key="2">
    <source>
        <dbReference type="SAM" id="MobiDB-lite"/>
    </source>
</evidence>
<dbReference type="InterPro" id="IPR047134">
    <property type="entry name" value="RNF4"/>
</dbReference>
<sequence length="224" mass="26197">MPLLDDCTSEVEDEFDRISDDIDYTAINEHEWDIYESQAPPPSIPVLSRSNSTSYSDDDDYGNQDEQFFAELDELERKERETKSESHTSLTNFEEELCCPICFELVVYAHAVNPCGHTLCGSCGASWFLDNKKSSCPMCRSQAEPHRPMIPNVAVDGIVRKYINMNMNMMDDDEKLQKDFNAREWKWKLNERRVKDEFERRSRILSAPTFEGPLTWWMRVNRDQ</sequence>
<dbReference type="SUPFAM" id="SSF57850">
    <property type="entry name" value="RING/U-box"/>
    <property type="match status" value="1"/>
</dbReference>
<evidence type="ECO:0000259" key="3">
    <source>
        <dbReference type="PROSITE" id="PS50089"/>
    </source>
</evidence>
<dbReference type="InterPro" id="IPR001841">
    <property type="entry name" value="Znf_RING"/>
</dbReference>
<keyword evidence="1" id="KW-0863">Zinc-finger</keyword>
<keyword evidence="1" id="KW-0862">Zinc</keyword>
<dbReference type="SMART" id="SM00184">
    <property type="entry name" value="RING"/>
    <property type="match status" value="1"/>
</dbReference>
<dbReference type="PROSITE" id="PS50089">
    <property type="entry name" value="ZF_RING_2"/>
    <property type="match status" value="1"/>
</dbReference>
<feature type="domain" description="RING-type" evidence="3">
    <location>
        <begin position="99"/>
        <end position="140"/>
    </location>
</feature>
<gene>
    <name evidence="4" type="ORF">E1B28_001350</name>
</gene>
<dbReference type="Proteomes" id="UP001049176">
    <property type="component" value="Chromosome 1"/>
</dbReference>
<evidence type="ECO:0000256" key="1">
    <source>
        <dbReference type="PROSITE-ProRule" id="PRU00175"/>
    </source>
</evidence>
<feature type="region of interest" description="Disordered" evidence="2">
    <location>
        <begin position="34"/>
        <end position="63"/>
    </location>
</feature>
<proteinExistence type="predicted"/>
<reference evidence="4" key="1">
    <citation type="journal article" date="2021" name="Genome Biol. Evol.">
        <title>The assembled and annotated genome of the fairy-ring fungus Marasmius oreades.</title>
        <authorList>
            <person name="Hiltunen M."/>
            <person name="Ament-Velasquez S.L."/>
            <person name="Johannesson H."/>
        </authorList>
    </citation>
    <scope>NUCLEOTIDE SEQUENCE</scope>
    <source>
        <strain evidence="4">03SP1</strain>
    </source>
</reference>
<dbReference type="GO" id="GO:0008270">
    <property type="term" value="F:zinc ion binding"/>
    <property type="evidence" value="ECO:0007669"/>
    <property type="project" value="UniProtKB-KW"/>
</dbReference>
<name>A0A9P7V371_9AGAR</name>
<dbReference type="Pfam" id="PF13920">
    <property type="entry name" value="zf-C3HC4_3"/>
    <property type="match status" value="1"/>
</dbReference>
<organism evidence="4 5">
    <name type="scientific">Marasmius oreades</name>
    <name type="common">fairy-ring Marasmius</name>
    <dbReference type="NCBI Taxonomy" id="181124"/>
    <lineage>
        <taxon>Eukaryota</taxon>
        <taxon>Fungi</taxon>
        <taxon>Dikarya</taxon>
        <taxon>Basidiomycota</taxon>
        <taxon>Agaricomycotina</taxon>
        <taxon>Agaricomycetes</taxon>
        <taxon>Agaricomycetidae</taxon>
        <taxon>Agaricales</taxon>
        <taxon>Marasmiineae</taxon>
        <taxon>Marasmiaceae</taxon>
        <taxon>Marasmius</taxon>
    </lineage>
</organism>
<accession>A0A9P7V371</accession>
<evidence type="ECO:0000313" key="4">
    <source>
        <dbReference type="EMBL" id="KAG7099504.1"/>
    </source>
</evidence>
<dbReference type="GeneID" id="66070426"/>
<dbReference type="RefSeq" id="XP_043015974.1">
    <property type="nucleotide sequence ID" value="XM_043147269.1"/>
</dbReference>
<dbReference type="PANTHER" id="PTHR23041">
    <property type="entry name" value="RING FINGER DOMAIN-CONTAINING"/>
    <property type="match status" value="1"/>
</dbReference>
<evidence type="ECO:0000313" key="5">
    <source>
        <dbReference type="Proteomes" id="UP001049176"/>
    </source>
</evidence>
<comment type="caution">
    <text evidence="4">The sequence shown here is derived from an EMBL/GenBank/DDBJ whole genome shotgun (WGS) entry which is preliminary data.</text>
</comment>
<keyword evidence="5" id="KW-1185">Reference proteome</keyword>
<dbReference type="KEGG" id="more:E1B28_001350"/>